<sequence>MALSDATRDGHLETVKEILKRVAVCVEESVVGDLHAEALQNAAFAGHKEIVAKVLDEGADVNFRGGRYGNALQAAILGGSIDAVECVISQGADVNAEGGPFETETALHAATREGLREIATKLLAEGARADKQNLDGVYPLHLAVLHGHHEIANDLLPKSTHLLASIKASQWRDCHGDGNDHLELYFDPVPAI</sequence>
<dbReference type="EMBL" id="VYYT01000060">
    <property type="protein sequence ID" value="KAK2773038.1"/>
    <property type="molecule type" value="Genomic_DNA"/>
</dbReference>
<keyword evidence="1" id="KW-0677">Repeat</keyword>
<dbReference type="PANTHER" id="PTHR24198">
    <property type="entry name" value="ANKYRIN REPEAT AND PROTEIN KINASE DOMAIN-CONTAINING PROTEIN"/>
    <property type="match status" value="1"/>
</dbReference>
<reference evidence="4" key="1">
    <citation type="submission" date="2023-02" db="EMBL/GenBank/DDBJ databases">
        <title>Colletotrichum kahawae CIFC_Que2 genome sequencing and assembly.</title>
        <authorList>
            <person name="Baroncelli R."/>
        </authorList>
    </citation>
    <scope>NUCLEOTIDE SEQUENCE</scope>
    <source>
        <strain evidence="4">CIFC_Que2</strain>
    </source>
</reference>
<evidence type="ECO:0000313" key="4">
    <source>
        <dbReference type="EMBL" id="KAK2773038.1"/>
    </source>
</evidence>
<dbReference type="PROSITE" id="PS50088">
    <property type="entry name" value="ANK_REPEAT"/>
    <property type="match status" value="2"/>
</dbReference>
<evidence type="ECO:0000256" key="2">
    <source>
        <dbReference type="ARBA" id="ARBA00023043"/>
    </source>
</evidence>
<feature type="repeat" description="ANK" evidence="3">
    <location>
        <begin position="135"/>
        <end position="156"/>
    </location>
</feature>
<name>A0AAE0D9L4_COLKA</name>
<dbReference type="Pfam" id="PF12796">
    <property type="entry name" value="Ank_2"/>
    <property type="match status" value="2"/>
</dbReference>
<dbReference type="SUPFAM" id="SSF48403">
    <property type="entry name" value="Ankyrin repeat"/>
    <property type="match status" value="1"/>
</dbReference>
<organism evidence="4 5">
    <name type="scientific">Colletotrichum kahawae</name>
    <name type="common">Coffee berry disease fungus</name>
    <dbReference type="NCBI Taxonomy" id="34407"/>
    <lineage>
        <taxon>Eukaryota</taxon>
        <taxon>Fungi</taxon>
        <taxon>Dikarya</taxon>
        <taxon>Ascomycota</taxon>
        <taxon>Pezizomycotina</taxon>
        <taxon>Sordariomycetes</taxon>
        <taxon>Hypocreomycetidae</taxon>
        <taxon>Glomerellales</taxon>
        <taxon>Glomerellaceae</taxon>
        <taxon>Colletotrichum</taxon>
        <taxon>Colletotrichum gloeosporioides species complex</taxon>
    </lineage>
</organism>
<feature type="repeat" description="ANK" evidence="3">
    <location>
        <begin position="102"/>
        <end position="134"/>
    </location>
</feature>
<dbReference type="PROSITE" id="PS50297">
    <property type="entry name" value="ANK_REP_REGION"/>
    <property type="match status" value="2"/>
</dbReference>
<protein>
    <submittedName>
        <fullName evidence="4">Ankyrin repeat protein</fullName>
    </submittedName>
</protein>
<gene>
    <name evidence="4" type="ORF">CKAH01_13702</name>
</gene>
<evidence type="ECO:0000313" key="5">
    <source>
        <dbReference type="Proteomes" id="UP001281614"/>
    </source>
</evidence>
<dbReference type="InterPro" id="IPR002110">
    <property type="entry name" value="Ankyrin_rpt"/>
</dbReference>
<comment type="caution">
    <text evidence="4">The sequence shown here is derived from an EMBL/GenBank/DDBJ whole genome shotgun (WGS) entry which is preliminary data.</text>
</comment>
<dbReference type="Gene3D" id="1.25.40.20">
    <property type="entry name" value="Ankyrin repeat-containing domain"/>
    <property type="match status" value="1"/>
</dbReference>
<dbReference type="SMART" id="SM00248">
    <property type="entry name" value="ANK"/>
    <property type="match status" value="4"/>
</dbReference>
<dbReference type="InterPro" id="IPR036770">
    <property type="entry name" value="Ankyrin_rpt-contain_sf"/>
</dbReference>
<evidence type="ECO:0000256" key="1">
    <source>
        <dbReference type="ARBA" id="ARBA00022737"/>
    </source>
</evidence>
<dbReference type="PANTHER" id="PTHR24198:SF165">
    <property type="entry name" value="ANKYRIN REPEAT-CONTAINING PROTEIN-RELATED"/>
    <property type="match status" value="1"/>
</dbReference>
<accession>A0AAE0D9L4</accession>
<dbReference type="Proteomes" id="UP001281614">
    <property type="component" value="Unassembled WGS sequence"/>
</dbReference>
<proteinExistence type="predicted"/>
<keyword evidence="2 3" id="KW-0040">ANK repeat</keyword>
<keyword evidence="5" id="KW-1185">Reference proteome</keyword>
<evidence type="ECO:0000256" key="3">
    <source>
        <dbReference type="PROSITE-ProRule" id="PRU00023"/>
    </source>
</evidence>
<dbReference type="AlphaFoldDB" id="A0AAE0D9L4"/>